<dbReference type="Gene3D" id="3.40.1160.10">
    <property type="entry name" value="Acetylglutamate kinase-like"/>
    <property type="match status" value="1"/>
</dbReference>
<dbReference type="GO" id="GO:0006526">
    <property type="term" value="P:L-arginine biosynthetic process"/>
    <property type="evidence" value="ECO:0007669"/>
    <property type="project" value="TreeGrafter"/>
</dbReference>
<dbReference type="PIRSF" id="PIRSF000728">
    <property type="entry name" value="NAGK"/>
    <property type="match status" value="1"/>
</dbReference>
<keyword evidence="3" id="KW-0547">Nucleotide-binding</keyword>
<dbReference type="GO" id="GO:0005524">
    <property type="term" value="F:ATP binding"/>
    <property type="evidence" value="ECO:0007669"/>
    <property type="project" value="UniProtKB-KW"/>
</dbReference>
<keyword evidence="2" id="KW-0808">Transferase</keyword>
<comment type="pathway">
    <text evidence="1">Amino-acid biosynthesis; L-arginine biosynthesis; N(2)-acetyl-L-ornithine from L-glutamate: step 2/4.</text>
</comment>
<dbReference type="EMBL" id="SNZP01000017">
    <property type="protein sequence ID" value="TDR72053.1"/>
    <property type="molecule type" value="Genomic_DNA"/>
</dbReference>
<evidence type="ECO:0000256" key="2">
    <source>
        <dbReference type="ARBA" id="ARBA00022679"/>
    </source>
</evidence>
<dbReference type="GO" id="GO:0005737">
    <property type="term" value="C:cytoplasm"/>
    <property type="evidence" value="ECO:0007669"/>
    <property type="project" value="InterPro"/>
</dbReference>
<dbReference type="AlphaFoldDB" id="A0A4R7AXM9"/>
<dbReference type="SUPFAM" id="SSF53633">
    <property type="entry name" value="Carbamate kinase-like"/>
    <property type="match status" value="1"/>
</dbReference>
<evidence type="ECO:0000256" key="4">
    <source>
        <dbReference type="ARBA" id="ARBA00022777"/>
    </source>
</evidence>
<dbReference type="GO" id="GO:0003991">
    <property type="term" value="F:acetylglutamate kinase activity"/>
    <property type="evidence" value="ECO:0007669"/>
    <property type="project" value="TreeGrafter"/>
</dbReference>
<organism evidence="6 7">
    <name type="scientific">Paludibacterium purpuratum</name>
    <dbReference type="NCBI Taxonomy" id="1144873"/>
    <lineage>
        <taxon>Bacteria</taxon>
        <taxon>Pseudomonadati</taxon>
        <taxon>Pseudomonadota</taxon>
        <taxon>Betaproteobacteria</taxon>
        <taxon>Neisseriales</taxon>
        <taxon>Chromobacteriaceae</taxon>
        <taxon>Paludibacterium</taxon>
    </lineage>
</organism>
<keyword evidence="4 6" id="KW-0418">Kinase</keyword>
<evidence type="ECO:0000256" key="5">
    <source>
        <dbReference type="ARBA" id="ARBA00022840"/>
    </source>
</evidence>
<comment type="caution">
    <text evidence="6">The sequence shown here is derived from an EMBL/GenBank/DDBJ whole genome shotgun (WGS) entry which is preliminary data.</text>
</comment>
<keyword evidence="7" id="KW-1185">Reference proteome</keyword>
<dbReference type="PANTHER" id="PTHR23342:SF0">
    <property type="entry name" value="N-ACETYLGLUTAMATE SYNTHASE, MITOCHONDRIAL"/>
    <property type="match status" value="1"/>
</dbReference>
<protein>
    <submittedName>
        <fullName evidence="6">Acetylglutamate kinase</fullName>
    </submittedName>
</protein>
<dbReference type="RefSeq" id="WP_133683704.1">
    <property type="nucleotide sequence ID" value="NZ_SNZP01000017.1"/>
</dbReference>
<dbReference type="PANTHER" id="PTHR23342">
    <property type="entry name" value="N-ACETYLGLUTAMATE SYNTHASE"/>
    <property type="match status" value="1"/>
</dbReference>
<evidence type="ECO:0000256" key="1">
    <source>
        <dbReference type="ARBA" id="ARBA00004828"/>
    </source>
</evidence>
<evidence type="ECO:0000313" key="7">
    <source>
        <dbReference type="Proteomes" id="UP000295611"/>
    </source>
</evidence>
<dbReference type="InterPro" id="IPR036393">
    <property type="entry name" value="AceGlu_kinase-like_sf"/>
</dbReference>
<name>A0A4R7AXM9_9NEIS</name>
<dbReference type="OrthoDB" id="9027765at2"/>
<gene>
    <name evidence="6" type="ORF">DFP86_11762</name>
</gene>
<proteinExistence type="predicted"/>
<evidence type="ECO:0000313" key="6">
    <source>
        <dbReference type="EMBL" id="TDR72053.1"/>
    </source>
</evidence>
<reference evidence="6 7" key="1">
    <citation type="submission" date="2019-03" db="EMBL/GenBank/DDBJ databases">
        <title>Genomic Encyclopedia of Type Strains, Phase III (KMG-III): the genomes of soil and plant-associated and newly described type strains.</title>
        <authorList>
            <person name="Whitman W."/>
        </authorList>
    </citation>
    <scope>NUCLEOTIDE SEQUENCE [LARGE SCALE GENOMIC DNA]</scope>
    <source>
        <strain evidence="6 7">CECT 8976</strain>
    </source>
</reference>
<dbReference type="InterPro" id="IPR004662">
    <property type="entry name" value="AcgluKinase_fam"/>
</dbReference>
<dbReference type="Proteomes" id="UP000295611">
    <property type="component" value="Unassembled WGS sequence"/>
</dbReference>
<keyword evidence="5" id="KW-0067">ATP-binding</keyword>
<evidence type="ECO:0000256" key="3">
    <source>
        <dbReference type="ARBA" id="ARBA00022741"/>
    </source>
</evidence>
<accession>A0A4R7AXM9</accession>
<sequence length="295" mass="32046">MMSKVSGSTPTRQALLLRESLPFVQALHGQTVVIGFLGDALFDVPTRVRWMQDIALLALLGARPLLVHGAPRMRVGEQESPAAMRAAMSEVNFDLVRLLNREGVRAVGLTGQDARWAQASEQASQGLRESDMSLMTLLQTSGMIPALMACAPDANGHLHPLPPERFAAQVALRLCARSLVLVSEGDLLQQAGVQPGIIDRRALSAWLAVHERDALEPEVCAARDAVDLGVSTVHLVDAAECGGLISELMTNEGVGTVLCRRGRDQMLNDTARYFARSDSVIRPNFVAEHKWVVRF</sequence>